<evidence type="ECO:0000313" key="1">
    <source>
        <dbReference type="EMBL" id="KAK5974426.1"/>
    </source>
</evidence>
<keyword evidence="2" id="KW-1185">Reference proteome</keyword>
<dbReference type="EMBL" id="WIXE01014248">
    <property type="protein sequence ID" value="KAK5974426.1"/>
    <property type="molecule type" value="Genomic_DNA"/>
</dbReference>
<accession>A0AAN8F7E2</accession>
<proteinExistence type="predicted"/>
<gene>
    <name evidence="1" type="ORF">GCK32_022571</name>
</gene>
<sequence>MLITLNDCGKFLYNNINGCVKNVETFGTYLGVFRICARNPRNTAKTDEVCLNPCNISVMFHL</sequence>
<name>A0AAN8F7E2_TRICO</name>
<dbReference type="AlphaFoldDB" id="A0AAN8F7E2"/>
<reference evidence="1 2" key="1">
    <citation type="submission" date="2019-10" db="EMBL/GenBank/DDBJ databases">
        <title>Assembly and Annotation for the nematode Trichostrongylus colubriformis.</title>
        <authorList>
            <person name="Martin J."/>
        </authorList>
    </citation>
    <scope>NUCLEOTIDE SEQUENCE [LARGE SCALE GENOMIC DNA]</scope>
    <source>
        <strain evidence="1">G859</strain>
        <tissue evidence="1">Whole worm</tissue>
    </source>
</reference>
<comment type="caution">
    <text evidence="1">The sequence shown here is derived from an EMBL/GenBank/DDBJ whole genome shotgun (WGS) entry which is preliminary data.</text>
</comment>
<organism evidence="1 2">
    <name type="scientific">Trichostrongylus colubriformis</name>
    <name type="common">Black scour worm</name>
    <dbReference type="NCBI Taxonomy" id="6319"/>
    <lineage>
        <taxon>Eukaryota</taxon>
        <taxon>Metazoa</taxon>
        <taxon>Ecdysozoa</taxon>
        <taxon>Nematoda</taxon>
        <taxon>Chromadorea</taxon>
        <taxon>Rhabditida</taxon>
        <taxon>Rhabditina</taxon>
        <taxon>Rhabditomorpha</taxon>
        <taxon>Strongyloidea</taxon>
        <taxon>Trichostrongylidae</taxon>
        <taxon>Trichostrongylus</taxon>
    </lineage>
</organism>
<protein>
    <submittedName>
        <fullName evidence="1">Uncharacterized protein</fullName>
    </submittedName>
</protein>
<evidence type="ECO:0000313" key="2">
    <source>
        <dbReference type="Proteomes" id="UP001331761"/>
    </source>
</evidence>
<dbReference type="Proteomes" id="UP001331761">
    <property type="component" value="Unassembled WGS sequence"/>
</dbReference>